<organism evidence="10 11">
    <name type="scientific">Inquilinus ginsengisoli</name>
    <dbReference type="NCBI Taxonomy" id="363840"/>
    <lineage>
        <taxon>Bacteria</taxon>
        <taxon>Pseudomonadati</taxon>
        <taxon>Pseudomonadota</taxon>
        <taxon>Alphaproteobacteria</taxon>
        <taxon>Rhodospirillales</taxon>
        <taxon>Rhodospirillaceae</taxon>
        <taxon>Inquilinus</taxon>
    </lineage>
</organism>
<dbReference type="PROSITE" id="PS50893">
    <property type="entry name" value="ABC_TRANSPORTER_2"/>
    <property type="match status" value="1"/>
</dbReference>
<evidence type="ECO:0000313" key="11">
    <source>
        <dbReference type="Proteomes" id="UP001262410"/>
    </source>
</evidence>
<evidence type="ECO:0000256" key="5">
    <source>
        <dbReference type="ARBA" id="ARBA00022741"/>
    </source>
</evidence>
<dbReference type="InterPro" id="IPR017871">
    <property type="entry name" value="ABC_transporter-like_CS"/>
</dbReference>
<evidence type="ECO:0000256" key="7">
    <source>
        <dbReference type="ARBA" id="ARBA00023136"/>
    </source>
</evidence>
<name>A0ABU1JQB8_9PROT</name>
<dbReference type="SMART" id="SM00382">
    <property type="entry name" value="AAA"/>
    <property type="match status" value="1"/>
</dbReference>
<dbReference type="PROSITE" id="PS00211">
    <property type="entry name" value="ABC_TRANSPORTER_1"/>
    <property type="match status" value="1"/>
</dbReference>
<dbReference type="InterPro" id="IPR050388">
    <property type="entry name" value="ABC_Ni/Peptide_Import"/>
</dbReference>
<evidence type="ECO:0000313" key="10">
    <source>
        <dbReference type="EMBL" id="MDR6290816.1"/>
    </source>
</evidence>
<evidence type="ECO:0000259" key="9">
    <source>
        <dbReference type="PROSITE" id="PS50893"/>
    </source>
</evidence>
<evidence type="ECO:0000256" key="1">
    <source>
        <dbReference type="ARBA" id="ARBA00004417"/>
    </source>
</evidence>
<sequence>MMLDRPLPALDRDAPPPGPEPRHKLLEVRNLAAKFYTVDGVVNALNGISYSVDKGECLAIVGESGSGKSVGVLSILRLIPSPPGRITSGSILFKGTDLLTLDDRALRDIRGGSIAIIFQDPMTSLNPVMRVGAQITESLLAHERLTRRQARSKAADLLGMVGIPRPAERLGDYPHQFSGGMRQRVMIAMALSCSPQLIIADEPTTALDVTIQAQIVELVKKLQAELGTAVIWISHDLGVVARLADRVAVMYAGHIVEQAPVDELYARPAHPYTLGLLGSLPRLDAGGNKKLQAIGGLPPTLLGDLRGCPFEPRCRFATDRCREQNPALAEVAPGHTVACWHDRLGHRDAPHEQ</sequence>
<evidence type="ECO:0000256" key="6">
    <source>
        <dbReference type="ARBA" id="ARBA00022840"/>
    </source>
</evidence>
<keyword evidence="4" id="KW-1003">Cell membrane</keyword>
<evidence type="ECO:0000256" key="4">
    <source>
        <dbReference type="ARBA" id="ARBA00022475"/>
    </source>
</evidence>
<feature type="domain" description="ABC transporter" evidence="9">
    <location>
        <begin position="26"/>
        <end position="277"/>
    </location>
</feature>
<dbReference type="InterPro" id="IPR003439">
    <property type="entry name" value="ABC_transporter-like_ATP-bd"/>
</dbReference>
<dbReference type="CDD" id="cd03257">
    <property type="entry name" value="ABC_NikE_OppD_transporters"/>
    <property type="match status" value="1"/>
</dbReference>
<accession>A0ABU1JQB8</accession>
<dbReference type="PANTHER" id="PTHR43297:SF2">
    <property type="entry name" value="DIPEPTIDE TRANSPORT ATP-BINDING PROTEIN DPPD"/>
    <property type="match status" value="1"/>
</dbReference>
<feature type="compositionally biased region" description="Basic and acidic residues" evidence="8">
    <location>
        <begin position="10"/>
        <end position="20"/>
    </location>
</feature>
<dbReference type="InterPro" id="IPR003593">
    <property type="entry name" value="AAA+_ATPase"/>
</dbReference>
<dbReference type="InterPro" id="IPR027417">
    <property type="entry name" value="P-loop_NTPase"/>
</dbReference>
<keyword evidence="7" id="KW-0472">Membrane</keyword>
<protein>
    <submittedName>
        <fullName evidence="10">Oligopeptide transport system ATP-binding protein</fullName>
    </submittedName>
</protein>
<dbReference type="SUPFAM" id="SSF52540">
    <property type="entry name" value="P-loop containing nucleoside triphosphate hydrolases"/>
    <property type="match status" value="1"/>
</dbReference>
<comment type="similarity">
    <text evidence="2">Belongs to the ABC transporter superfamily.</text>
</comment>
<keyword evidence="6 10" id="KW-0067">ATP-binding</keyword>
<dbReference type="Pfam" id="PF08352">
    <property type="entry name" value="oligo_HPY"/>
    <property type="match status" value="1"/>
</dbReference>
<evidence type="ECO:0000256" key="2">
    <source>
        <dbReference type="ARBA" id="ARBA00005417"/>
    </source>
</evidence>
<dbReference type="Proteomes" id="UP001262410">
    <property type="component" value="Unassembled WGS sequence"/>
</dbReference>
<dbReference type="NCBIfam" id="TIGR01727">
    <property type="entry name" value="oligo_HPY"/>
    <property type="match status" value="1"/>
</dbReference>
<dbReference type="RefSeq" id="WP_309795544.1">
    <property type="nucleotide sequence ID" value="NZ_JAVDPW010000005.1"/>
</dbReference>
<dbReference type="PANTHER" id="PTHR43297">
    <property type="entry name" value="OLIGOPEPTIDE TRANSPORT ATP-BINDING PROTEIN APPD"/>
    <property type="match status" value="1"/>
</dbReference>
<dbReference type="GO" id="GO:0005524">
    <property type="term" value="F:ATP binding"/>
    <property type="evidence" value="ECO:0007669"/>
    <property type="project" value="UniProtKB-KW"/>
</dbReference>
<evidence type="ECO:0000256" key="3">
    <source>
        <dbReference type="ARBA" id="ARBA00022448"/>
    </source>
</evidence>
<keyword evidence="5" id="KW-0547">Nucleotide-binding</keyword>
<keyword evidence="3" id="KW-0813">Transport</keyword>
<evidence type="ECO:0000256" key="8">
    <source>
        <dbReference type="SAM" id="MobiDB-lite"/>
    </source>
</evidence>
<dbReference type="InterPro" id="IPR013563">
    <property type="entry name" value="Oligopep_ABC_C"/>
</dbReference>
<dbReference type="EMBL" id="JAVDPW010000005">
    <property type="protein sequence ID" value="MDR6290816.1"/>
    <property type="molecule type" value="Genomic_DNA"/>
</dbReference>
<keyword evidence="11" id="KW-1185">Reference proteome</keyword>
<feature type="region of interest" description="Disordered" evidence="8">
    <location>
        <begin position="1"/>
        <end position="20"/>
    </location>
</feature>
<comment type="subcellular location">
    <subcellularLocation>
        <location evidence="1">Cell inner membrane</location>
        <topology evidence="1">Peripheral membrane protein</topology>
    </subcellularLocation>
</comment>
<gene>
    <name evidence="10" type="ORF">E9232_003342</name>
</gene>
<dbReference type="Pfam" id="PF00005">
    <property type="entry name" value="ABC_tran"/>
    <property type="match status" value="1"/>
</dbReference>
<comment type="caution">
    <text evidence="10">The sequence shown here is derived from an EMBL/GenBank/DDBJ whole genome shotgun (WGS) entry which is preliminary data.</text>
</comment>
<dbReference type="Gene3D" id="3.40.50.300">
    <property type="entry name" value="P-loop containing nucleotide triphosphate hydrolases"/>
    <property type="match status" value="1"/>
</dbReference>
<reference evidence="10 11" key="1">
    <citation type="submission" date="2023-07" db="EMBL/GenBank/DDBJ databases">
        <title>Sorghum-associated microbial communities from plants grown in Nebraska, USA.</title>
        <authorList>
            <person name="Schachtman D."/>
        </authorList>
    </citation>
    <scope>NUCLEOTIDE SEQUENCE [LARGE SCALE GENOMIC DNA]</scope>
    <source>
        <strain evidence="10 11">584</strain>
    </source>
</reference>
<proteinExistence type="inferred from homology"/>